<feature type="chain" id="PRO_5031239725" description="RagB/SusD family nutrient uptake outer membrane protein" evidence="6">
    <location>
        <begin position="22"/>
        <end position="528"/>
    </location>
</feature>
<keyword evidence="3 6" id="KW-0732">Signal</keyword>
<comment type="similarity">
    <text evidence="2">Belongs to the SusD family.</text>
</comment>
<dbReference type="InterPro" id="IPR033985">
    <property type="entry name" value="SusD-like_N"/>
</dbReference>
<evidence type="ECO:0000256" key="2">
    <source>
        <dbReference type="ARBA" id="ARBA00006275"/>
    </source>
</evidence>
<evidence type="ECO:0000313" key="10">
    <source>
        <dbReference type="Proteomes" id="UP000532273"/>
    </source>
</evidence>
<evidence type="ECO:0000256" key="1">
    <source>
        <dbReference type="ARBA" id="ARBA00004442"/>
    </source>
</evidence>
<evidence type="ECO:0000256" key="5">
    <source>
        <dbReference type="ARBA" id="ARBA00023237"/>
    </source>
</evidence>
<dbReference type="PROSITE" id="PS51257">
    <property type="entry name" value="PROKAR_LIPOPROTEIN"/>
    <property type="match status" value="1"/>
</dbReference>
<dbReference type="Pfam" id="PF07980">
    <property type="entry name" value="SusD_RagB"/>
    <property type="match status" value="1"/>
</dbReference>
<name>A0A7W6P7K4_9SPHI</name>
<dbReference type="Pfam" id="PF14322">
    <property type="entry name" value="SusD-like_3"/>
    <property type="match status" value="1"/>
</dbReference>
<evidence type="ECO:0000256" key="3">
    <source>
        <dbReference type="ARBA" id="ARBA00022729"/>
    </source>
</evidence>
<dbReference type="SUPFAM" id="SSF48452">
    <property type="entry name" value="TPR-like"/>
    <property type="match status" value="1"/>
</dbReference>
<dbReference type="InterPro" id="IPR012944">
    <property type="entry name" value="SusD_RagB_dom"/>
</dbReference>
<dbReference type="RefSeq" id="WP_183765904.1">
    <property type="nucleotide sequence ID" value="NZ_BMHZ01000003.1"/>
</dbReference>
<evidence type="ECO:0000256" key="4">
    <source>
        <dbReference type="ARBA" id="ARBA00023136"/>
    </source>
</evidence>
<evidence type="ECO:0008006" key="11">
    <source>
        <dbReference type="Google" id="ProtNLM"/>
    </source>
</evidence>
<dbReference type="AlphaFoldDB" id="A0A7W6P7K4"/>
<protein>
    <recommendedName>
        <fullName evidence="11">RagB/SusD family nutrient uptake outer membrane protein</fullName>
    </recommendedName>
</protein>
<evidence type="ECO:0000259" key="8">
    <source>
        <dbReference type="Pfam" id="PF14322"/>
    </source>
</evidence>
<accession>A0A7W6P7K4</accession>
<dbReference type="InterPro" id="IPR011990">
    <property type="entry name" value="TPR-like_helical_dom_sf"/>
</dbReference>
<keyword evidence="5" id="KW-0998">Cell outer membrane</keyword>
<evidence type="ECO:0000259" key="7">
    <source>
        <dbReference type="Pfam" id="PF07980"/>
    </source>
</evidence>
<feature type="signal peptide" evidence="6">
    <location>
        <begin position="1"/>
        <end position="21"/>
    </location>
</feature>
<comment type="subcellular location">
    <subcellularLocation>
        <location evidence="1">Cell outer membrane</location>
    </subcellularLocation>
</comment>
<dbReference type="EMBL" id="JACIEF010000003">
    <property type="protein sequence ID" value="MBB4109101.1"/>
    <property type="molecule type" value="Genomic_DNA"/>
</dbReference>
<reference evidence="9 10" key="1">
    <citation type="submission" date="2020-08" db="EMBL/GenBank/DDBJ databases">
        <title>Genomic Encyclopedia of Type Strains, Phase IV (KMG-IV): sequencing the most valuable type-strain genomes for metagenomic binning, comparative biology and taxonomic classification.</title>
        <authorList>
            <person name="Goeker M."/>
        </authorList>
    </citation>
    <scope>NUCLEOTIDE SEQUENCE [LARGE SCALE GENOMIC DNA]</scope>
    <source>
        <strain evidence="9 10">DSM 100774</strain>
    </source>
</reference>
<feature type="domain" description="SusD-like N-terminal" evidence="8">
    <location>
        <begin position="123"/>
        <end position="254"/>
    </location>
</feature>
<organism evidence="9 10">
    <name type="scientific">Pedobacter zeae</name>
    <dbReference type="NCBI Taxonomy" id="1737356"/>
    <lineage>
        <taxon>Bacteria</taxon>
        <taxon>Pseudomonadati</taxon>
        <taxon>Bacteroidota</taxon>
        <taxon>Sphingobacteriia</taxon>
        <taxon>Sphingobacteriales</taxon>
        <taxon>Sphingobacteriaceae</taxon>
        <taxon>Pedobacter</taxon>
    </lineage>
</organism>
<evidence type="ECO:0000256" key="6">
    <source>
        <dbReference type="SAM" id="SignalP"/>
    </source>
</evidence>
<evidence type="ECO:0000313" key="9">
    <source>
        <dbReference type="EMBL" id="MBB4109101.1"/>
    </source>
</evidence>
<feature type="domain" description="RagB/SusD" evidence="7">
    <location>
        <begin position="353"/>
        <end position="514"/>
    </location>
</feature>
<sequence length="528" mass="60013">MKYLLTLLACLLLLSSCSKFLEEYSTDQKYLETTDDLNKVMIGEAFLNNVFSLSFTSNVATMGSITSDNDLSAPWLHVMDDDSEAFVLGATERDQSTPLYMLSGFHNWGQNPTVNILGFSWNDVMWKKVYKRIGAINALIYQGAQIADKNPGDVNLKHLRGEAYFLRAYYYFLLQNIYGSPYRKATASADEGVPLKISEKVEDIYFKRTNNETVYNQIVADLDQAADLLQGYNPATKIRVGIAAVKCLQSRVYLFTEQYDKVLQATTGYETMGYSLIDLKRYIANSNFTYRSSTETIFTMAPNAIVAVFPNDSLSAYSGNDRRASGFKAADNLMQNYSANDLRLNAFFMKSAKTKSWLPAKYRTWKTYNDPEQVSCLFSLRLSEMLLNRAEAQAMMGADGDAWSELQKLQAMRFNNNSGSAQPASNQALIEFIRNERRRELCFEGHRWFDLRRYAVNSKYPLGADFEIKHPTYNYDAQTNTYTRAGYYVLKSIAQDGASWQVPIPNYAIEFNRGSLTNPVRSVRNIQP</sequence>
<dbReference type="Proteomes" id="UP000532273">
    <property type="component" value="Unassembled WGS sequence"/>
</dbReference>
<keyword evidence="4" id="KW-0472">Membrane</keyword>
<proteinExistence type="inferred from homology"/>
<comment type="caution">
    <text evidence="9">The sequence shown here is derived from an EMBL/GenBank/DDBJ whole genome shotgun (WGS) entry which is preliminary data.</text>
</comment>
<gene>
    <name evidence="9" type="ORF">GGQ60_003110</name>
</gene>
<dbReference type="Gene3D" id="1.25.40.390">
    <property type="match status" value="1"/>
</dbReference>
<dbReference type="GO" id="GO:0009279">
    <property type="term" value="C:cell outer membrane"/>
    <property type="evidence" value="ECO:0007669"/>
    <property type="project" value="UniProtKB-SubCell"/>
</dbReference>